<dbReference type="PROSITE" id="PS50119">
    <property type="entry name" value="ZF_BBOX"/>
    <property type="match status" value="1"/>
</dbReference>
<dbReference type="Pfam" id="PF13765">
    <property type="entry name" value="PRY"/>
    <property type="match status" value="1"/>
</dbReference>
<evidence type="ECO:0000313" key="14">
    <source>
        <dbReference type="Proteomes" id="UP001181693"/>
    </source>
</evidence>
<keyword evidence="7 9" id="KW-0175">Coiled coil</keyword>
<evidence type="ECO:0000256" key="2">
    <source>
        <dbReference type="ARBA" id="ARBA00022723"/>
    </source>
</evidence>
<feature type="domain" description="B30.2/SPRY" evidence="12">
    <location>
        <begin position="323"/>
        <end position="517"/>
    </location>
</feature>
<dbReference type="Pfam" id="PF25600">
    <property type="entry name" value="TRIM_CC"/>
    <property type="match status" value="1"/>
</dbReference>
<dbReference type="GO" id="GO:0045087">
    <property type="term" value="P:innate immune response"/>
    <property type="evidence" value="ECO:0007669"/>
    <property type="project" value="UniProtKB-KW"/>
</dbReference>
<dbReference type="PANTHER" id="PTHR25465:SF41">
    <property type="entry name" value="E3 UBIQUITIN-PROTEIN LIGASE RNF135"/>
    <property type="match status" value="1"/>
</dbReference>
<dbReference type="Pfam" id="PF00622">
    <property type="entry name" value="SPRY"/>
    <property type="match status" value="1"/>
</dbReference>
<keyword evidence="3 8" id="KW-0863">Zinc-finger</keyword>
<comment type="caution">
    <text evidence="13">The sequence shown here is derived from an EMBL/GenBank/DDBJ whole genome shotgun (WGS) entry which is preliminary data.</text>
</comment>
<dbReference type="InterPro" id="IPR003877">
    <property type="entry name" value="SPRY_dom"/>
</dbReference>
<evidence type="ECO:0000259" key="10">
    <source>
        <dbReference type="PROSITE" id="PS50089"/>
    </source>
</evidence>
<dbReference type="Pfam" id="PF00643">
    <property type="entry name" value="zf-B_box"/>
    <property type="match status" value="1"/>
</dbReference>
<dbReference type="InterPro" id="IPR006574">
    <property type="entry name" value="PRY"/>
</dbReference>
<dbReference type="GO" id="GO:0005737">
    <property type="term" value="C:cytoplasm"/>
    <property type="evidence" value="ECO:0007669"/>
    <property type="project" value="UniProtKB-ARBA"/>
</dbReference>
<gene>
    <name evidence="13" type="ORF">GDO54_006286</name>
</gene>
<dbReference type="SMART" id="SM00502">
    <property type="entry name" value="BBC"/>
    <property type="match status" value="1"/>
</dbReference>
<accession>A0AAV3AUM3</accession>
<name>A0AAV3AUM3_PYXAD</name>
<evidence type="ECO:0000256" key="4">
    <source>
        <dbReference type="ARBA" id="ARBA00022786"/>
    </source>
</evidence>
<dbReference type="PROSITE" id="PS00518">
    <property type="entry name" value="ZF_RING_1"/>
    <property type="match status" value="1"/>
</dbReference>
<evidence type="ECO:0000256" key="7">
    <source>
        <dbReference type="ARBA" id="ARBA00023054"/>
    </source>
</evidence>
<dbReference type="SMART" id="SM00184">
    <property type="entry name" value="RING"/>
    <property type="match status" value="1"/>
</dbReference>
<dbReference type="PRINTS" id="PR01407">
    <property type="entry name" value="BUTYPHLNCDUF"/>
</dbReference>
<keyword evidence="4" id="KW-0833">Ubl conjugation pathway</keyword>
<evidence type="ECO:0000256" key="1">
    <source>
        <dbReference type="ARBA" id="ARBA00022588"/>
    </source>
</evidence>
<dbReference type="InterPro" id="IPR013320">
    <property type="entry name" value="ConA-like_dom_sf"/>
</dbReference>
<evidence type="ECO:0000256" key="9">
    <source>
        <dbReference type="SAM" id="Coils"/>
    </source>
</evidence>
<sequence length="517" mass="58771">MAFASITRELECSICMDIYTDPVNLACGHNFCRVCIDRVLDTQRRLGFFSCPECRTQYTTRPALQRNITLRNIVGNFVPTQPDQKTGVFCTYCVDSSEPAVKFCLHCEASLCDKHLKVHKTSAEHVLTDPTASIEERKCSIHMELLRYFCTEDSACICASCCLIGEHKGHHLESLFKASEKKKIKLRNALQKLMIKKEEVEGRVQNLHESRRRLEEQTAGKKERVSALFGDLRRHLEDLEQRVLSMMSRVAEHFSLAALHMIQQMEIKKEELSTKMGHIEELCNMTDPLTVLQNSGDLCDTDCENKDNREINDQKSELDMAGNFNKVHARGQSRGIFTQDPEDILLDVNTAGNNLHISDDRKTATWSSNQNRPETSQRFLYDPQVLSIQSFLSGRHYWDAVVGGSQWWGIGVCYSSLDRRGEESWIGYNKKSWGLESKRSQCSVIHNSTKLQLPTGITSGKVRIYLDYEAGQISFYDLCDPIRHLYTFSATFTEPLHAALAVGIYGCIKISGHDCET</sequence>
<dbReference type="AlphaFoldDB" id="A0AAV3AUM3"/>
<organism evidence="13 14">
    <name type="scientific">Pyxicephalus adspersus</name>
    <name type="common">African bullfrog</name>
    <dbReference type="NCBI Taxonomy" id="30357"/>
    <lineage>
        <taxon>Eukaryota</taxon>
        <taxon>Metazoa</taxon>
        <taxon>Chordata</taxon>
        <taxon>Craniata</taxon>
        <taxon>Vertebrata</taxon>
        <taxon>Euteleostomi</taxon>
        <taxon>Amphibia</taxon>
        <taxon>Batrachia</taxon>
        <taxon>Anura</taxon>
        <taxon>Neobatrachia</taxon>
        <taxon>Ranoidea</taxon>
        <taxon>Pyxicephalidae</taxon>
        <taxon>Pyxicephalinae</taxon>
        <taxon>Pyxicephalus</taxon>
    </lineage>
</organism>
<evidence type="ECO:0000256" key="6">
    <source>
        <dbReference type="ARBA" id="ARBA00022859"/>
    </source>
</evidence>
<dbReference type="Gene3D" id="3.30.160.60">
    <property type="entry name" value="Classic Zinc Finger"/>
    <property type="match status" value="1"/>
</dbReference>
<dbReference type="InterPro" id="IPR058030">
    <property type="entry name" value="TRIM8/14/16/25/29/45/65_CC"/>
</dbReference>
<dbReference type="InterPro" id="IPR051051">
    <property type="entry name" value="E3_ubiq-ligase_TRIM/RNF"/>
</dbReference>
<dbReference type="SMART" id="SM00336">
    <property type="entry name" value="BBOX"/>
    <property type="match status" value="2"/>
</dbReference>
<keyword evidence="1" id="KW-0399">Innate immunity</keyword>
<feature type="domain" description="B box-type" evidence="11">
    <location>
        <begin position="134"/>
        <end position="175"/>
    </location>
</feature>
<dbReference type="GO" id="GO:0008270">
    <property type="term" value="F:zinc ion binding"/>
    <property type="evidence" value="ECO:0007669"/>
    <property type="project" value="UniProtKB-KW"/>
</dbReference>
<dbReference type="PROSITE" id="PS50188">
    <property type="entry name" value="B302_SPRY"/>
    <property type="match status" value="1"/>
</dbReference>
<proteinExistence type="predicted"/>
<dbReference type="SUPFAM" id="SSF57850">
    <property type="entry name" value="RING/U-box"/>
    <property type="match status" value="1"/>
</dbReference>
<evidence type="ECO:0000256" key="5">
    <source>
        <dbReference type="ARBA" id="ARBA00022833"/>
    </source>
</evidence>
<dbReference type="InterPro" id="IPR043136">
    <property type="entry name" value="B30.2/SPRY_sf"/>
</dbReference>
<evidence type="ECO:0000259" key="11">
    <source>
        <dbReference type="PROSITE" id="PS50119"/>
    </source>
</evidence>
<dbReference type="EMBL" id="DYDO01000002">
    <property type="protein sequence ID" value="DBA30279.1"/>
    <property type="molecule type" value="Genomic_DNA"/>
</dbReference>
<dbReference type="SMART" id="SM00589">
    <property type="entry name" value="PRY"/>
    <property type="match status" value="1"/>
</dbReference>
<keyword evidence="6" id="KW-0391">Immunity</keyword>
<evidence type="ECO:0000256" key="3">
    <source>
        <dbReference type="ARBA" id="ARBA00022771"/>
    </source>
</evidence>
<dbReference type="SMART" id="SM00449">
    <property type="entry name" value="SPRY"/>
    <property type="match status" value="1"/>
</dbReference>
<dbReference type="Pfam" id="PF13445">
    <property type="entry name" value="zf-RING_UBOX"/>
    <property type="match status" value="1"/>
</dbReference>
<dbReference type="Gene3D" id="4.10.830.40">
    <property type="match status" value="1"/>
</dbReference>
<dbReference type="InterPro" id="IPR003879">
    <property type="entry name" value="Butyrophylin_SPRY"/>
</dbReference>
<evidence type="ECO:0000259" key="12">
    <source>
        <dbReference type="PROSITE" id="PS50188"/>
    </source>
</evidence>
<dbReference type="Gene3D" id="2.60.120.920">
    <property type="match status" value="1"/>
</dbReference>
<feature type="domain" description="RING-type" evidence="10">
    <location>
        <begin position="12"/>
        <end position="55"/>
    </location>
</feature>
<dbReference type="InterPro" id="IPR001841">
    <property type="entry name" value="Znf_RING"/>
</dbReference>
<dbReference type="PROSITE" id="PS50089">
    <property type="entry name" value="ZF_RING_2"/>
    <property type="match status" value="1"/>
</dbReference>
<dbReference type="Proteomes" id="UP001181693">
    <property type="component" value="Unassembled WGS sequence"/>
</dbReference>
<dbReference type="InterPro" id="IPR013083">
    <property type="entry name" value="Znf_RING/FYVE/PHD"/>
</dbReference>
<dbReference type="PANTHER" id="PTHR25465">
    <property type="entry name" value="B-BOX DOMAIN CONTAINING"/>
    <property type="match status" value="1"/>
</dbReference>
<dbReference type="SUPFAM" id="SSF49899">
    <property type="entry name" value="Concanavalin A-like lectins/glucanases"/>
    <property type="match status" value="1"/>
</dbReference>
<dbReference type="InterPro" id="IPR017907">
    <property type="entry name" value="Znf_RING_CS"/>
</dbReference>
<reference evidence="13" key="1">
    <citation type="thesis" date="2020" institute="ProQuest LLC" country="789 East Eisenhower Parkway, Ann Arbor, MI, USA">
        <title>Comparative Genomics and Chromosome Evolution.</title>
        <authorList>
            <person name="Mudd A.B."/>
        </authorList>
    </citation>
    <scope>NUCLEOTIDE SEQUENCE</scope>
    <source>
        <strain evidence="13">1538</strain>
        <tissue evidence="13">Blood</tissue>
    </source>
</reference>
<dbReference type="InterPro" id="IPR001870">
    <property type="entry name" value="B30.2/SPRY"/>
</dbReference>
<evidence type="ECO:0000313" key="13">
    <source>
        <dbReference type="EMBL" id="DBA30279.1"/>
    </source>
</evidence>
<keyword evidence="14" id="KW-1185">Reference proteome</keyword>
<keyword evidence="5" id="KW-0862">Zinc</keyword>
<dbReference type="CDD" id="cd12891">
    <property type="entry name" value="SPRY_PRY_C-I_2"/>
    <property type="match status" value="1"/>
</dbReference>
<keyword evidence="2" id="KW-0479">Metal-binding</keyword>
<protein>
    <submittedName>
        <fullName evidence="13">Uncharacterized protein</fullName>
    </submittedName>
</protein>
<dbReference type="SUPFAM" id="SSF57845">
    <property type="entry name" value="B-box zinc-binding domain"/>
    <property type="match status" value="1"/>
</dbReference>
<dbReference type="CDD" id="cd19769">
    <property type="entry name" value="Bbox2_TRIM16-like"/>
    <property type="match status" value="1"/>
</dbReference>
<dbReference type="InterPro" id="IPR027370">
    <property type="entry name" value="Znf-RING_euk"/>
</dbReference>
<dbReference type="Gene3D" id="3.30.40.10">
    <property type="entry name" value="Zinc/RING finger domain, C3HC4 (zinc finger)"/>
    <property type="match status" value="1"/>
</dbReference>
<evidence type="ECO:0000256" key="8">
    <source>
        <dbReference type="PROSITE-ProRule" id="PRU00024"/>
    </source>
</evidence>
<feature type="coiled-coil region" evidence="9">
    <location>
        <begin position="183"/>
        <end position="282"/>
    </location>
</feature>
<dbReference type="InterPro" id="IPR003649">
    <property type="entry name" value="Bbox_C"/>
</dbReference>
<dbReference type="InterPro" id="IPR000315">
    <property type="entry name" value="Znf_B-box"/>
</dbReference>